<protein>
    <submittedName>
        <fullName evidence="1">Uncharacterized protein</fullName>
    </submittedName>
</protein>
<sequence length="64" mass="7497">MIFYLTMVVKKRRFMKKIELLKSSIVGINKTVFVLIDVSIKQMGNSFFNISIENVVFGFYRNSL</sequence>
<organism evidence="1 2">
    <name type="scientific">Leptospira interrogans serogroup Icterohaemorrhagiae serovar copenhageni (strain Fiocruz L1-130)</name>
    <dbReference type="NCBI Taxonomy" id="267671"/>
    <lineage>
        <taxon>Bacteria</taxon>
        <taxon>Pseudomonadati</taxon>
        <taxon>Spirochaetota</taxon>
        <taxon>Spirochaetia</taxon>
        <taxon>Leptospirales</taxon>
        <taxon>Leptospiraceae</taxon>
        <taxon>Leptospira</taxon>
    </lineage>
</organism>
<gene>
    <name evidence="1" type="ordered locus">LIC_10542</name>
</gene>
<reference evidence="1 2" key="1">
    <citation type="journal article" date="2004" name="J. Bacteriol.">
        <title>Comparative genomics of two Leptospira interrogans serovars reveals novel insights into physiology and pathogenesis.</title>
        <authorList>
            <person name="Nascimento A.L."/>
            <person name="Ko A.I."/>
            <person name="Martins E.A."/>
            <person name="Monteiro-Vitorello C.B."/>
            <person name="Ho P.L."/>
            <person name="Haake D.A."/>
            <person name="Verjovski-Almeida S."/>
            <person name="Hartskeerl R.A."/>
            <person name="Marques M.V."/>
            <person name="Oliveira M.C."/>
            <person name="Menck C.F."/>
            <person name="Leite L.C."/>
            <person name="Carrer H."/>
            <person name="Coutinho L.L."/>
            <person name="Degrave W.M."/>
            <person name="Dellagostin O.A."/>
            <person name="El-Dorry H."/>
            <person name="Ferro E.S."/>
            <person name="Ferro M.I."/>
            <person name="Furlan L.R."/>
            <person name="Gamberini M."/>
            <person name="Giglioti E.A."/>
            <person name="Goes-Neto A."/>
            <person name="Goldman G.H."/>
            <person name="Goldman M.H."/>
            <person name="Harakava R."/>
            <person name="Jeronimo S.M."/>
            <person name="Junqueira-De-Azevedo I.L."/>
            <person name="Kimura E.T."/>
            <person name="Kuramae E.E."/>
            <person name="Lemos E.G."/>
            <person name="Lemos M.V."/>
            <person name="Marino C.L."/>
            <person name="Nunes L.R."/>
            <person name="De Oliveira R.C."/>
            <person name="Pereira G.G."/>
            <person name="Reis M.S."/>
            <person name="Schriefer A."/>
            <person name="Siqueira W.J."/>
            <person name="Sommer P."/>
            <person name="Tsai S.M."/>
            <person name="Simpson A.J."/>
            <person name="Ferro J.A."/>
            <person name="Camargo L.E."/>
            <person name="Kitajima J.P."/>
            <person name="Setubal J.C."/>
            <person name="Van Sluys M.A."/>
        </authorList>
    </citation>
    <scope>NUCLEOTIDE SEQUENCE [LARGE SCALE GENOMIC DNA]</scope>
    <source>
        <strain evidence="1 2">Fiocruz L1-130</strain>
    </source>
</reference>
<evidence type="ECO:0000313" key="1">
    <source>
        <dbReference type="EMBL" id="AAS69163.1"/>
    </source>
</evidence>
<accession>Q72UW5</accession>
<dbReference type="AlphaFoldDB" id="Q72UW5"/>
<proteinExistence type="predicted"/>
<dbReference type="Proteomes" id="UP000007037">
    <property type="component" value="Chromosome I"/>
</dbReference>
<name>Q72UW5_LEPIC</name>
<dbReference type="HOGENOM" id="CLU_207201_0_0_12"/>
<dbReference type="KEGG" id="lic:LIC_10542"/>
<evidence type="ECO:0000313" key="2">
    <source>
        <dbReference type="Proteomes" id="UP000007037"/>
    </source>
</evidence>
<dbReference type="EMBL" id="AE016823">
    <property type="protein sequence ID" value="AAS69163.1"/>
    <property type="molecule type" value="Genomic_DNA"/>
</dbReference>